<comment type="caution">
    <text evidence="1">The sequence shown here is derived from an EMBL/GenBank/DDBJ whole genome shotgun (WGS) entry which is preliminary data.</text>
</comment>
<evidence type="ECO:0000313" key="4">
    <source>
        <dbReference type="Proteomes" id="UP000561077"/>
    </source>
</evidence>
<evidence type="ECO:0000313" key="3">
    <source>
        <dbReference type="Proteomes" id="UP000540490"/>
    </source>
</evidence>
<dbReference type="EMBL" id="JABEQO010000003">
    <property type="protein sequence ID" value="MBB2163563.1"/>
    <property type="molecule type" value="Genomic_DNA"/>
</dbReference>
<dbReference type="Proteomes" id="UP000540490">
    <property type="component" value="Unassembled WGS sequence"/>
</dbReference>
<sequence>MVNIRNFFDKAHEDAVAVAYMSILGRQPESEDIIRDNAREGKSIKNIIDELKSSNEYKYNKKMSLMDEIIKVKKENISKIVTTERAQDDVIMVQTSDNVRYSKILNVSSKYNEEYCYKHKINYQKYKGICKGVHPHHATFNRIFMLKEIVDRGFSGWVCYVDADAIVRNNSFSLKENLSALRKKNKHMWLHSVFNVGEDNYNWWDINAGCFAIDLSFGICKEIINVWYEIYSNLYSIKEYEAATRWDDIIDDQISFQHILKIFDVEVFCEIGKMQDEFFFQALRSVSHDVSPEAELLMRMTRLEEEGRRIFGDC</sequence>
<keyword evidence="3" id="KW-1185">Reference proteome</keyword>
<dbReference type="InterPro" id="IPR029044">
    <property type="entry name" value="Nucleotide-diphossugar_trans"/>
</dbReference>
<proteinExistence type="predicted"/>
<reference evidence="3 4" key="1">
    <citation type="submission" date="2020-04" db="EMBL/GenBank/DDBJ databases">
        <title>Description of novel Gluconacetobacter.</title>
        <authorList>
            <person name="Sombolestani A."/>
        </authorList>
    </citation>
    <scope>NUCLEOTIDE SEQUENCE [LARGE SCALE GENOMIC DNA]</scope>
    <source>
        <strain evidence="2 3">LMG 1728</strain>
        <strain evidence="1 4">LMG 1731</strain>
    </source>
</reference>
<evidence type="ECO:0000313" key="2">
    <source>
        <dbReference type="EMBL" id="MBB2193023.1"/>
    </source>
</evidence>
<dbReference type="EMBL" id="JABEQN010000004">
    <property type="protein sequence ID" value="MBB2193023.1"/>
    <property type="molecule type" value="Genomic_DNA"/>
</dbReference>
<dbReference type="RefSeq" id="WP_182973038.1">
    <property type="nucleotide sequence ID" value="NZ_JABEQN010000004.1"/>
</dbReference>
<protein>
    <submittedName>
        <fullName evidence="1">Uncharacterized protein</fullName>
    </submittedName>
</protein>
<dbReference type="AlphaFoldDB" id="A0A7W4IIK3"/>
<accession>A0A7W4IIK3</accession>
<gene>
    <name evidence="2" type="ORF">HLH25_05070</name>
    <name evidence="1" type="ORF">HLH26_03240</name>
</gene>
<dbReference type="Proteomes" id="UP000561077">
    <property type="component" value="Unassembled WGS sequence"/>
</dbReference>
<dbReference type="SUPFAM" id="SSF53448">
    <property type="entry name" value="Nucleotide-diphospho-sugar transferases"/>
    <property type="match status" value="1"/>
</dbReference>
<name>A0A7W4IIK3_9PROT</name>
<evidence type="ECO:0000313" key="1">
    <source>
        <dbReference type="EMBL" id="MBB2163563.1"/>
    </source>
</evidence>
<organism evidence="1 4">
    <name type="scientific">Gluconacetobacter dulcium</name>
    <dbReference type="NCBI Taxonomy" id="2729096"/>
    <lineage>
        <taxon>Bacteria</taxon>
        <taxon>Pseudomonadati</taxon>
        <taxon>Pseudomonadota</taxon>
        <taxon>Alphaproteobacteria</taxon>
        <taxon>Acetobacterales</taxon>
        <taxon>Acetobacteraceae</taxon>
        <taxon>Gluconacetobacter</taxon>
    </lineage>
</organism>